<organism evidence="1 2">
    <name type="scientific">Cytobacillus purgationiresistens</name>
    <dbReference type="NCBI Taxonomy" id="863449"/>
    <lineage>
        <taxon>Bacteria</taxon>
        <taxon>Bacillati</taxon>
        <taxon>Bacillota</taxon>
        <taxon>Bacilli</taxon>
        <taxon>Bacillales</taxon>
        <taxon>Bacillaceae</taxon>
        <taxon>Cytobacillus</taxon>
    </lineage>
</organism>
<protein>
    <submittedName>
        <fullName evidence="1">Farnesyl-diphosphate farnesyltransferase</fullName>
        <ecNumber evidence="1">2.5.1.21</ecNumber>
    </submittedName>
</protein>
<dbReference type="PANTHER" id="PTHR11626">
    <property type="entry name" value="FARNESYL-DIPHOSPHATE FARNESYLTRANSFERASE"/>
    <property type="match status" value="1"/>
</dbReference>
<gene>
    <name evidence="1" type="ORF">J2S17_005555</name>
</gene>
<dbReference type="GO" id="GO:0051996">
    <property type="term" value="F:squalene synthase [NAD(P)H] activity"/>
    <property type="evidence" value="ECO:0007669"/>
    <property type="project" value="UniProtKB-EC"/>
</dbReference>
<dbReference type="InterPro" id="IPR002060">
    <property type="entry name" value="Squ/phyt_synthse"/>
</dbReference>
<sequence>MSERNNVHEVHNDAIDILKETSRTFFIPISLLSPGLKESVASAYLCMRAIDEIEDHPQLEPQVKRNLLYSTSEILKTKPFDGQALHTIYAPYQQSLPEVTLRLSDWISYCPEEIRNEVLNSTSIMAEGMGDWVKKDWNIKTEEDLDQYTYTVAGLVGVMLTDIWKWYDQTKANKDLGIGFGRGLQAVNILRNYKEDEERGVSFFPEGWTLDDMFEYARRNLDLADRYVKDLKTDTIVNFCQIPLALAHGTMKALTDGREKMTRNEVNDMVSKVITKTS</sequence>
<reference evidence="1 2" key="1">
    <citation type="submission" date="2023-07" db="EMBL/GenBank/DDBJ databases">
        <title>Genomic Encyclopedia of Type Strains, Phase IV (KMG-IV): sequencing the most valuable type-strain genomes for metagenomic binning, comparative biology and taxonomic classification.</title>
        <authorList>
            <person name="Goeker M."/>
        </authorList>
    </citation>
    <scope>NUCLEOTIDE SEQUENCE [LARGE SCALE GENOMIC DNA]</scope>
    <source>
        <strain evidence="1 2">DSM 23494</strain>
    </source>
</reference>
<dbReference type="EMBL" id="JAUSUB010000044">
    <property type="protein sequence ID" value="MDQ0273623.1"/>
    <property type="molecule type" value="Genomic_DNA"/>
</dbReference>
<dbReference type="PANTHER" id="PTHR11626:SF2">
    <property type="entry name" value="SQUALENE SYNTHASE"/>
    <property type="match status" value="1"/>
</dbReference>
<dbReference type="Proteomes" id="UP001238088">
    <property type="component" value="Unassembled WGS sequence"/>
</dbReference>
<dbReference type="InterPro" id="IPR008949">
    <property type="entry name" value="Isoprenoid_synthase_dom_sf"/>
</dbReference>
<dbReference type="EC" id="2.5.1.21" evidence="1"/>
<dbReference type="RefSeq" id="WP_307479977.1">
    <property type="nucleotide sequence ID" value="NZ_JAUSUB010000044.1"/>
</dbReference>
<dbReference type="Gene3D" id="1.10.600.10">
    <property type="entry name" value="Farnesyl Diphosphate Synthase"/>
    <property type="match status" value="1"/>
</dbReference>
<evidence type="ECO:0000313" key="2">
    <source>
        <dbReference type="Proteomes" id="UP001238088"/>
    </source>
</evidence>
<accession>A0ABU0AQY4</accession>
<dbReference type="InterPro" id="IPR044844">
    <property type="entry name" value="Trans_IPPS_euk-type"/>
</dbReference>
<name>A0ABU0AQY4_9BACI</name>
<keyword evidence="2" id="KW-1185">Reference proteome</keyword>
<comment type="caution">
    <text evidence="1">The sequence shown here is derived from an EMBL/GenBank/DDBJ whole genome shotgun (WGS) entry which is preliminary data.</text>
</comment>
<evidence type="ECO:0000313" key="1">
    <source>
        <dbReference type="EMBL" id="MDQ0273623.1"/>
    </source>
</evidence>
<proteinExistence type="predicted"/>
<dbReference type="Pfam" id="PF00494">
    <property type="entry name" value="SQS_PSY"/>
    <property type="match status" value="1"/>
</dbReference>
<keyword evidence="1" id="KW-0808">Transferase</keyword>
<dbReference type="SUPFAM" id="SSF48576">
    <property type="entry name" value="Terpenoid synthases"/>
    <property type="match status" value="1"/>
</dbReference>